<evidence type="ECO:0000313" key="3">
    <source>
        <dbReference type="Proteomes" id="UP001303373"/>
    </source>
</evidence>
<protein>
    <recommendedName>
        <fullName evidence="1">Heterokaryon incompatibility domain-containing protein</fullName>
    </recommendedName>
</protein>
<dbReference type="InterPro" id="IPR010730">
    <property type="entry name" value="HET"/>
</dbReference>
<accession>A0AAQ3R858</accession>
<name>A0AAQ3R858_9PEZI</name>
<dbReference type="PANTHER" id="PTHR33112">
    <property type="entry name" value="DOMAIN PROTEIN, PUTATIVE-RELATED"/>
    <property type="match status" value="1"/>
</dbReference>
<dbReference type="Pfam" id="PF06985">
    <property type="entry name" value="HET"/>
    <property type="match status" value="1"/>
</dbReference>
<sequence length="713" mass="79434">MKSFRSSAKNALQLVSFAGKAAELVTKEVAKYVERKASGRCAVCNNLQLNAIGDVQFSTIRPRTAPDDGTPPAPTLTIATRYPKDLLKMRETAKQYSINPEGQAPCKYCLFLAEIFDAFFIDEWMSWITETHNAMSIDFGLKIKQDSPLVIDCHNFTYDPGAYRARVDLEMFVSSDALVNLPGMPVVGVGVDRSKDSSDLDCQAFIKHCMRQCCGSHTACNESTKSSFVPTRLLRVSQAGDEVYLVESSNIRQPVSWAALSHCWGKAEPLKLLPENKANFMVKIPGEKLPATFRDSIAICKLLNLEYLWIDSLCIVQGNKEEWEVESARMQGVYADALVVIVAASSESPDIPYLGPRDEEWHTKTFNFSPSSDISVPISVRRRHILAPPLEQGRYEPPFTDAWALKRSGPLYKRAWCFQEAHLAKRAIHFTPGSIIFECRTHRRSEAEQPPYQLTHLGSLGDVSDSDQWHAMVKSYTSRELTYASDKLPAISGLAASMPQSRRSQYLAGLWKESLVTDMLWQVLPGPRGLHYSLTYLPSQQSAPTWSWVSVNRAVTWNRLQNPESLAEVVGAQCVAGGENAFGAVAAGAIQLKGRLRPCHVSYKTNKGNAYIYCTKTNGIRGDDQHFNPDGLLLPDSTSGNIRRARFNESKGDFDAPAFFLCMARTPWMNYNYVGIVIAPSNRITGAYERLGNMTNLGSDWYTKGQETVVTLI</sequence>
<dbReference type="PANTHER" id="PTHR33112:SF16">
    <property type="entry name" value="HETEROKARYON INCOMPATIBILITY DOMAIN-CONTAINING PROTEIN"/>
    <property type="match status" value="1"/>
</dbReference>
<proteinExistence type="predicted"/>
<dbReference type="EMBL" id="CP138585">
    <property type="protein sequence ID" value="WPH01334.1"/>
    <property type="molecule type" value="Genomic_DNA"/>
</dbReference>
<feature type="domain" description="Heterokaryon incompatibility" evidence="1">
    <location>
        <begin position="257"/>
        <end position="420"/>
    </location>
</feature>
<evidence type="ECO:0000313" key="2">
    <source>
        <dbReference type="EMBL" id="WPH01334.1"/>
    </source>
</evidence>
<evidence type="ECO:0000259" key="1">
    <source>
        <dbReference type="Pfam" id="PF06985"/>
    </source>
</evidence>
<dbReference type="Proteomes" id="UP001303373">
    <property type="component" value="Chromosome 6"/>
</dbReference>
<gene>
    <name evidence="2" type="ORF">R9X50_00417500</name>
</gene>
<keyword evidence="3" id="KW-1185">Reference proteome</keyword>
<organism evidence="2 3">
    <name type="scientific">Acrodontium crateriforme</name>
    <dbReference type="NCBI Taxonomy" id="150365"/>
    <lineage>
        <taxon>Eukaryota</taxon>
        <taxon>Fungi</taxon>
        <taxon>Dikarya</taxon>
        <taxon>Ascomycota</taxon>
        <taxon>Pezizomycotina</taxon>
        <taxon>Dothideomycetes</taxon>
        <taxon>Dothideomycetidae</taxon>
        <taxon>Mycosphaerellales</taxon>
        <taxon>Teratosphaeriaceae</taxon>
        <taxon>Acrodontium</taxon>
    </lineage>
</organism>
<reference evidence="2 3" key="1">
    <citation type="submission" date="2023-11" db="EMBL/GenBank/DDBJ databases">
        <title>An acidophilic fungus is an integral part of prey digestion in a carnivorous sundew plant.</title>
        <authorList>
            <person name="Tsai I.J."/>
        </authorList>
    </citation>
    <scope>NUCLEOTIDE SEQUENCE [LARGE SCALE GENOMIC DNA]</scope>
    <source>
        <strain evidence="2">169a</strain>
    </source>
</reference>
<dbReference type="AlphaFoldDB" id="A0AAQ3R858"/>